<feature type="compositionally biased region" description="Low complexity" evidence="1">
    <location>
        <begin position="18"/>
        <end position="35"/>
    </location>
</feature>
<comment type="caution">
    <text evidence="3">The sequence shown here is derived from an EMBL/GenBank/DDBJ whole genome shotgun (WGS) entry which is preliminary data.</text>
</comment>
<feature type="domain" description="Heterokaryon incompatibility" evidence="2">
    <location>
        <begin position="410"/>
        <end position="486"/>
    </location>
</feature>
<protein>
    <submittedName>
        <fullName evidence="3">Het domain protein</fullName>
    </submittedName>
</protein>
<dbReference type="EMBL" id="JACAZH010000001">
    <property type="protein sequence ID" value="KAF7377929.1"/>
    <property type="molecule type" value="Genomic_DNA"/>
</dbReference>
<keyword evidence="4" id="KW-1185">Reference proteome</keyword>
<reference evidence="3" key="1">
    <citation type="submission" date="2020-05" db="EMBL/GenBank/DDBJ databases">
        <title>Mycena genomes resolve the evolution of fungal bioluminescence.</title>
        <authorList>
            <person name="Tsai I.J."/>
        </authorList>
    </citation>
    <scope>NUCLEOTIDE SEQUENCE</scope>
    <source>
        <strain evidence="3">160909Yilan</strain>
    </source>
</reference>
<gene>
    <name evidence="3" type="ORF">MSAN_00216800</name>
</gene>
<evidence type="ECO:0000313" key="3">
    <source>
        <dbReference type="EMBL" id="KAF7377929.1"/>
    </source>
</evidence>
<dbReference type="Pfam" id="PF06985">
    <property type="entry name" value="HET"/>
    <property type="match status" value="1"/>
</dbReference>
<organism evidence="3 4">
    <name type="scientific">Mycena sanguinolenta</name>
    <dbReference type="NCBI Taxonomy" id="230812"/>
    <lineage>
        <taxon>Eukaryota</taxon>
        <taxon>Fungi</taxon>
        <taxon>Dikarya</taxon>
        <taxon>Basidiomycota</taxon>
        <taxon>Agaricomycotina</taxon>
        <taxon>Agaricomycetes</taxon>
        <taxon>Agaricomycetidae</taxon>
        <taxon>Agaricales</taxon>
        <taxon>Marasmiineae</taxon>
        <taxon>Mycenaceae</taxon>
        <taxon>Mycena</taxon>
    </lineage>
</organism>
<dbReference type="AlphaFoldDB" id="A0A8H6ZIF0"/>
<evidence type="ECO:0000313" key="4">
    <source>
        <dbReference type="Proteomes" id="UP000623467"/>
    </source>
</evidence>
<sequence length="704" mass="77760">MPEEKHDASLAPLGPLVDASDTSSSSAPAGTTYSPTNPPPGEEQEIIRDLASDGPGPSSDSQRALPERLTHHFATGKLSGVVSSMHTSTNNHLPPSNIDFALGSVNLGPPYSPTPSRFICSSCVWLGGTREECKAWDDAWQEGVLNDPPGSYYQWRMTFGLLEKLVGHEIPECFLVVRPRDGPAIFSGDNLSALFRDWMYRTEQTEERWDSGWMASMRSALTDILDIINQESHYHQLTQSFKRLRIDKSMAFNITLTVCELTSAVLDILHDFGIRYHLTESDRILLDDLSALPIYMVLGFALNLETRGWCQFDESLIKAHGFTVQAYAYTCDPFNRGGGEAHRTCTMWDCTVNNIDTENYTNKHVSEMCACSHIRPLYEDVAACLSSGQIPVMVPHDAGLVVLPSTNVPYIAISHVWADGLGSHTEKGLPQCQIERLTTMLRSLDVGTATAFWIDGLCIPADRVLRKKAIGLMAQTYYDATAVLVLDAGILACSSYAPLEEQLLRVVTSGWMQRLWTFQEALLARKLFFAFSDEFVNADDLCTTVSGEGNIHGHLPHPLLTPLDKDIYNLGLVRRMRCKNPDVGRPSIDKPAPSLLMVAEVSRSLIWRSTSKPEDKTLAIAGLLGADAKELVDIDNADERMKALLLRAIRLPPDIIFYSLKKLDASGFKWAPRSLMSRNGDTMNVGDDTATCSPTGLLANYVVV</sequence>
<feature type="region of interest" description="Disordered" evidence="1">
    <location>
        <begin position="1"/>
        <end position="63"/>
    </location>
</feature>
<accession>A0A8H6ZIF0</accession>
<dbReference type="PANTHER" id="PTHR39596:SF2">
    <property type="entry name" value="HET DOMAIN PROTEIN (AFU_ORTHOLOGUE AFUA_1G17550)-RELATED"/>
    <property type="match status" value="1"/>
</dbReference>
<dbReference type="PANTHER" id="PTHR39596">
    <property type="match status" value="1"/>
</dbReference>
<dbReference type="InterPro" id="IPR010730">
    <property type="entry name" value="HET"/>
</dbReference>
<name>A0A8H6ZIF0_9AGAR</name>
<proteinExistence type="predicted"/>
<dbReference type="OrthoDB" id="2426273at2759"/>
<evidence type="ECO:0000256" key="1">
    <source>
        <dbReference type="SAM" id="MobiDB-lite"/>
    </source>
</evidence>
<evidence type="ECO:0000259" key="2">
    <source>
        <dbReference type="Pfam" id="PF06985"/>
    </source>
</evidence>
<dbReference type="Proteomes" id="UP000623467">
    <property type="component" value="Unassembled WGS sequence"/>
</dbReference>